<protein>
    <submittedName>
        <fullName evidence="5">Glycosyltransferase involved in cell wall bisynthesis</fullName>
    </submittedName>
</protein>
<keyword evidence="2 5" id="KW-0808">Transferase</keyword>
<dbReference type="SUPFAM" id="SSF53756">
    <property type="entry name" value="UDP-Glycosyltransferase/glycogen phosphorylase"/>
    <property type="match status" value="1"/>
</dbReference>
<evidence type="ECO:0000256" key="2">
    <source>
        <dbReference type="ARBA" id="ARBA00022679"/>
    </source>
</evidence>
<evidence type="ECO:0000259" key="4">
    <source>
        <dbReference type="Pfam" id="PF13439"/>
    </source>
</evidence>
<dbReference type="Gene3D" id="3.40.50.2000">
    <property type="entry name" value="Glycogen Phosphorylase B"/>
    <property type="match status" value="2"/>
</dbReference>
<dbReference type="InterPro" id="IPR028098">
    <property type="entry name" value="Glyco_trans_4-like_N"/>
</dbReference>
<accession>A0A1H4WPP0</accession>
<dbReference type="PANTHER" id="PTHR12526">
    <property type="entry name" value="GLYCOSYLTRANSFERASE"/>
    <property type="match status" value="1"/>
</dbReference>
<dbReference type="AlphaFoldDB" id="A0A1H4WPP0"/>
<dbReference type="Pfam" id="PF13439">
    <property type="entry name" value="Glyco_transf_4"/>
    <property type="match status" value="1"/>
</dbReference>
<gene>
    <name evidence="5" type="ORF">SAMN04489727_5702</name>
</gene>
<dbReference type="Proteomes" id="UP000199622">
    <property type="component" value="Unassembled WGS sequence"/>
</dbReference>
<sequence length="411" mass="44488">MNFEGNASPMKIAMVSEHANPLAALGEADAGGQNVHVAELSAALTRAGHDVTVYTRRESRDEPPEVRTPHGYRVVHVPAGPPRKEPKDHLLPYMGEFGSFLRDQWALDRPDVAHAHFWMSGLATSLAASATGTPVAQTFHALGVVKKRYQGDKDTSPADRIRLERIIGRQAGRVIATCSDEVFELSRLGVPRSRISIVPCGVDLGRFSPDGPIARRRLPHRLVAVGRLVPRKGFDIAITALAQLPDTELVIAGGPERGRLSQDPEASRLRELAERLGVGNRVRWPGQVSREDMPALLRSADAVVCTPWYEPFGIVPLEAMACGVPVVAAAVGGLTDTVVDGVTGLLVRPHQPKELASRVRRLLDDPALCHAYGTAGHDRAVARYSWDRVAADTLRAYHKLVPQAAATAEAR</sequence>
<evidence type="ECO:0000259" key="3">
    <source>
        <dbReference type="Pfam" id="PF00534"/>
    </source>
</evidence>
<organism evidence="5 6">
    <name type="scientific">Amycolatopsis tolypomycina</name>
    <dbReference type="NCBI Taxonomy" id="208445"/>
    <lineage>
        <taxon>Bacteria</taxon>
        <taxon>Bacillati</taxon>
        <taxon>Actinomycetota</taxon>
        <taxon>Actinomycetes</taxon>
        <taxon>Pseudonocardiales</taxon>
        <taxon>Pseudonocardiaceae</taxon>
        <taxon>Amycolatopsis</taxon>
    </lineage>
</organism>
<dbReference type="GO" id="GO:0016757">
    <property type="term" value="F:glycosyltransferase activity"/>
    <property type="evidence" value="ECO:0007669"/>
    <property type="project" value="UniProtKB-KW"/>
</dbReference>
<name>A0A1H4WPP0_9PSEU</name>
<evidence type="ECO:0000256" key="1">
    <source>
        <dbReference type="ARBA" id="ARBA00022676"/>
    </source>
</evidence>
<dbReference type="EMBL" id="FNSO01000004">
    <property type="protein sequence ID" value="SEC94514.1"/>
    <property type="molecule type" value="Genomic_DNA"/>
</dbReference>
<dbReference type="CDD" id="cd03800">
    <property type="entry name" value="GT4_sucrose_synthase"/>
    <property type="match status" value="1"/>
</dbReference>
<keyword evidence="1" id="KW-0328">Glycosyltransferase</keyword>
<keyword evidence="6" id="KW-1185">Reference proteome</keyword>
<dbReference type="PANTHER" id="PTHR12526:SF635">
    <property type="entry name" value="GLYCOSYL TRANSFERASE GROUP 1"/>
    <property type="match status" value="1"/>
</dbReference>
<dbReference type="Pfam" id="PF00534">
    <property type="entry name" value="Glycos_transf_1"/>
    <property type="match status" value="1"/>
</dbReference>
<feature type="domain" description="Glycosyltransferase subfamily 4-like N-terminal" evidence="4">
    <location>
        <begin position="31"/>
        <end position="206"/>
    </location>
</feature>
<proteinExistence type="predicted"/>
<dbReference type="STRING" id="208445.SAMN04489727_5702"/>
<dbReference type="InterPro" id="IPR001296">
    <property type="entry name" value="Glyco_trans_1"/>
</dbReference>
<evidence type="ECO:0000313" key="6">
    <source>
        <dbReference type="Proteomes" id="UP000199622"/>
    </source>
</evidence>
<reference evidence="6" key="1">
    <citation type="submission" date="2016-10" db="EMBL/GenBank/DDBJ databases">
        <authorList>
            <person name="Varghese N."/>
            <person name="Submissions S."/>
        </authorList>
    </citation>
    <scope>NUCLEOTIDE SEQUENCE [LARGE SCALE GENOMIC DNA]</scope>
    <source>
        <strain evidence="6">DSM 44544</strain>
    </source>
</reference>
<feature type="domain" description="Glycosyl transferase family 1" evidence="3">
    <location>
        <begin position="222"/>
        <end position="376"/>
    </location>
</feature>
<evidence type="ECO:0000313" key="5">
    <source>
        <dbReference type="EMBL" id="SEC94514.1"/>
    </source>
</evidence>